<comment type="caution">
    <text evidence="9">The sequence shown here is derived from an EMBL/GenBank/DDBJ whole genome shotgun (WGS) entry which is preliminary data.</text>
</comment>
<dbReference type="GO" id="GO:0005886">
    <property type="term" value="C:plasma membrane"/>
    <property type="evidence" value="ECO:0007669"/>
    <property type="project" value="UniProtKB-SubCell"/>
</dbReference>
<name>A0A8K1CMQ1_PYTOL</name>
<dbReference type="AlphaFoldDB" id="A0A8K1CMQ1"/>
<keyword evidence="3" id="KW-1003">Cell membrane</keyword>
<evidence type="ECO:0000256" key="4">
    <source>
        <dbReference type="ARBA" id="ARBA00022692"/>
    </source>
</evidence>
<feature type="transmembrane region" description="Helical" evidence="8">
    <location>
        <begin position="508"/>
        <end position="526"/>
    </location>
</feature>
<evidence type="ECO:0000256" key="8">
    <source>
        <dbReference type="SAM" id="Phobius"/>
    </source>
</evidence>
<accession>A0A8K1CMQ1</accession>
<dbReference type="GO" id="GO:0015203">
    <property type="term" value="F:polyamine transmembrane transporter activity"/>
    <property type="evidence" value="ECO:0007669"/>
    <property type="project" value="UniProtKB-ARBA"/>
</dbReference>
<comment type="subcellular location">
    <subcellularLocation>
        <location evidence="1">Cell membrane</location>
        <topology evidence="1">Multi-pass membrane protein</topology>
    </subcellularLocation>
</comment>
<protein>
    <submittedName>
        <fullName evidence="9">Uncharacterized protein</fullName>
    </submittedName>
</protein>
<dbReference type="Gene3D" id="1.20.1740.10">
    <property type="entry name" value="Amino acid/polyamine transporter I"/>
    <property type="match status" value="1"/>
</dbReference>
<organism evidence="9 10">
    <name type="scientific">Pythium oligandrum</name>
    <name type="common">Mycoparasitic fungus</name>
    <dbReference type="NCBI Taxonomy" id="41045"/>
    <lineage>
        <taxon>Eukaryota</taxon>
        <taxon>Sar</taxon>
        <taxon>Stramenopiles</taxon>
        <taxon>Oomycota</taxon>
        <taxon>Peronosporomycetes</taxon>
        <taxon>Pythiales</taxon>
        <taxon>Pythiaceae</taxon>
        <taxon>Pythium</taxon>
    </lineage>
</organism>
<keyword evidence="10" id="KW-1185">Reference proteome</keyword>
<dbReference type="Pfam" id="PF13520">
    <property type="entry name" value="AA_permease_2"/>
    <property type="match status" value="1"/>
</dbReference>
<feature type="transmembrane region" description="Helical" evidence="8">
    <location>
        <begin position="419"/>
        <end position="437"/>
    </location>
</feature>
<feature type="transmembrane region" description="Helical" evidence="8">
    <location>
        <begin position="161"/>
        <end position="182"/>
    </location>
</feature>
<dbReference type="Proteomes" id="UP000794436">
    <property type="component" value="Unassembled WGS sequence"/>
</dbReference>
<feature type="transmembrane region" description="Helical" evidence="8">
    <location>
        <begin position="237"/>
        <end position="259"/>
    </location>
</feature>
<evidence type="ECO:0000256" key="6">
    <source>
        <dbReference type="ARBA" id="ARBA00023136"/>
    </source>
</evidence>
<proteinExistence type="inferred from homology"/>
<evidence type="ECO:0000256" key="1">
    <source>
        <dbReference type="ARBA" id="ARBA00004651"/>
    </source>
</evidence>
<dbReference type="InterPro" id="IPR044566">
    <property type="entry name" value="RMV1-like"/>
</dbReference>
<comment type="similarity">
    <text evidence="7">Belongs to the amino acid-polyamine-organocation (APC) superfamily. Polyamine:cation symporter (PHS) (TC 2.A.3.12) family.</text>
</comment>
<reference evidence="9" key="1">
    <citation type="submission" date="2019-03" db="EMBL/GenBank/DDBJ databases">
        <title>Long read genome sequence of the mycoparasitic Pythium oligandrum ATCC 38472 isolated from sugarbeet rhizosphere.</title>
        <authorList>
            <person name="Gaulin E."/>
        </authorList>
    </citation>
    <scope>NUCLEOTIDE SEQUENCE</scope>
    <source>
        <strain evidence="9">ATCC 38472_TT</strain>
    </source>
</reference>
<dbReference type="OrthoDB" id="5982228at2759"/>
<gene>
    <name evidence="9" type="ORF">Poli38472_009305</name>
</gene>
<dbReference type="PANTHER" id="PTHR45826:SF2">
    <property type="entry name" value="AMINO ACID TRANSPORTER"/>
    <property type="match status" value="1"/>
</dbReference>
<dbReference type="PANTHER" id="PTHR45826">
    <property type="entry name" value="POLYAMINE TRANSPORTER PUT1"/>
    <property type="match status" value="1"/>
</dbReference>
<keyword evidence="4 8" id="KW-0812">Transmembrane</keyword>
<evidence type="ECO:0000256" key="2">
    <source>
        <dbReference type="ARBA" id="ARBA00022448"/>
    </source>
</evidence>
<feature type="transmembrane region" description="Helical" evidence="8">
    <location>
        <begin position="324"/>
        <end position="346"/>
    </location>
</feature>
<evidence type="ECO:0000313" key="9">
    <source>
        <dbReference type="EMBL" id="TMW65138.1"/>
    </source>
</evidence>
<keyword evidence="6 8" id="KW-0472">Membrane</keyword>
<keyword evidence="2" id="KW-0813">Transport</keyword>
<evidence type="ECO:0000313" key="10">
    <source>
        <dbReference type="Proteomes" id="UP000794436"/>
    </source>
</evidence>
<evidence type="ECO:0000256" key="7">
    <source>
        <dbReference type="ARBA" id="ARBA00024041"/>
    </source>
</evidence>
<dbReference type="EMBL" id="SPLM01000038">
    <property type="protein sequence ID" value="TMW65138.1"/>
    <property type="molecule type" value="Genomic_DNA"/>
</dbReference>
<evidence type="ECO:0000256" key="3">
    <source>
        <dbReference type="ARBA" id="ARBA00022475"/>
    </source>
</evidence>
<feature type="transmembrane region" description="Helical" evidence="8">
    <location>
        <begin position="443"/>
        <end position="462"/>
    </location>
</feature>
<feature type="transmembrane region" description="Helical" evidence="8">
    <location>
        <begin position="293"/>
        <end position="312"/>
    </location>
</feature>
<feature type="transmembrane region" description="Helical" evidence="8">
    <location>
        <begin position="127"/>
        <end position="149"/>
    </location>
</feature>
<feature type="transmembrane region" description="Helical" evidence="8">
    <location>
        <begin position="371"/>
        <end position="398"/>
    </location>
</feature>
<dbReference type="InterPro" id="IPR002293">
    <property type="entry name" value="AA/rel_permease1"/>
</dbReference>
<feature type="transmembrane region" description="Helical" evidence="8">
    <location>
        <begin position="483"/>
        <end position="502"/>
    </location>
</feature>
<sequence>MVRKSQLTVVTPTEAARSPVDVSRAFSEAMLKLGSSETSRSLALVDATASDGGSSARGVKELLSTRGYAVLESRYDVRLHSPSPPPLQCEVPPQRILQMTGLLAFCFFTVCGGPDGSENIVTAGGPLAGLGGMLAVTLVFYLPLAYIVAEVASALPVSGGHAYWVALAFGPGWGFQAGYWSWISNCVDCAMYAAMTVDSFSKSSSTFRNSFVEFLCKSTFALVLALPGLWSLRVVGTILLVMTALMVASYAVVSIWAAAEAEHWSVLGDVRYANSTESPTTSPALVEIDWKRLLSILLWCFGGFFNLSVYAGHIIDPAQSYRRVVWLSTMLILLTYLIPTLTLAAVNEPDWHTWEEGSMNDVIKFVGGKGVVAWMVAVDFIGSAGLYFVSLLTSAYLANGMAKQNLIPASIGLSNAQSSPRWAIAGSLVVILIMVNLEYDAMLPVANTLAGLEVIALIAASIRLRWVLPNLPRPVKFWGNAPVVFPAISLIVPMVAYGFAVIDAFRALNSGVVAAALLVIGVIYGCRADFSSFQQTADAIEALEETV</sequence>
<evidence type="ECO:0000256" key="5">
    <source>
        <dbReference type="ARBA" id="ARBA00022989"/>
    </source>
</evidence>
<keyword evidence="5 8" id="KW-1133">Transmembrane helix</keyword>